<feature type="transmembrane region" description="Helical" evidence="1">
    <location>
        <begin position="224"/>
        <end position="243"/>
    </location>
</feature>
<keyword evidence="1" id="KW-1133">Transmembrane helix</keyword>
<dbReference type="Proteomes" id="UP000475862">
    <property type="component" value="Unassembled WGS sequence"/>
</dbReference>
<accession>A0A6G0TZX5</accession>
<protein>
    <submittedName>
        <fullName evidence="2">Uncharacterized protein</fullName>
    </submittedName>
</protein>
<sequence length="300" mass="34270">MDTTQDPCPTILPILKKDLKTNIKNTIIYISDITQIIIQNQMNLYSIPHTTQVNIPDENQWDGGVSSPVNTSTCQCFKSLDCKLLEHVLYSLVEHCLYVKKSVIHNAAVLAQAPPKFVNVFNKVILVPPNNGSLIRAKNAITATNIEYIFYLYGIDFKYTFIGLGPAVYFVINTVFSTVRNDFFLILAKNSKITILVFGFSVNTSQSLMFIAKNKRKKPEKKINYHYTFLLLTFKCIICLVLYKVQLQIKLFHFQKCINNILKTLTRRLLLTSLKRIGVQEKILDIYTGEGGWLTHPPLQ</sequence>
<evidence type="ECO:0000313" key="2">
    <source>
        <dbReference type="EMBL" id="KAE9541567.1"/>
    </source>
</evidence>
<feature type="transmembrane region" description="Helical" evidence="1">
    <location>
        <begin position="148"/>
        <end position="172"/>
    </location>
</feature>
<evidence type="ECO:0000256" key="1">
    <source>
        <dbReference type="SAM" id="Phobius"/>
    </source>
</evidence>
<keyword evidence="1" id="KW-0812">Transmembrane</keyword>
<reference evidence="2 3" key="1">
    <citation type="submission" date="2019-08" db="EMBL/GenBank/DDBJ databases">
        <title>The genome of the soybean aphid Biotype 1, its phylome, world population structure and adaptation to the North American continent.</title>
        <authorList>
            <person name="Giordano R."/>
            <person name="Donthu R.K."/>
            <person name="Hernandez A.G."/>
            <person name="Wright C.L."/>
            <person name="Zimin A.V."/>
        </authorList>
    </citation>
    <scope>NUCLEOTIDE SEQUENCE [LARGE SCALE GENOMIC DNA]</scope>
    <source>
        <tissue evidence="2">Whole aphids</tissue>
    </source>
</reference>
<gene>
    <name evidence="2" type="ORF">AGLY_003558</name>
</gene>
<evidence type="ECO:0000313" key="3">
    <source>
        <dbReference type="Proteomes" id="UP000475862"/>
    </source>
</evidence>
<keyword evidence="3" id="KW-1185">Reference proteome</keyword>
<organism evidence="2 3">
    <name type="scientific">Aphis glycines</name>
    <name type="common">Soybean aphid</name>
    <dbReference type="NCBI Taxonomy" id="307491"/>
    <lineage>
        <taxon>Eukaryota</taxon>
        <taxon>Metazoa</taxon>
        <taxon>Ecdysozoa</taxon>
        <taxon>Arthropoda</taxon>
        <taxon>Hexapoda</taxon>
        <taxon>Insecta</taxon>
        <taxon>Pterygota</taxon>
        <taxon>Neoptera</taxon>
        <taxon>Paraneoptera</taxon>
        <taxon>Hemiptera</taxon>
        <taxon>Sternorrhyncha</taxon>
        <taxon>Aphidomorpha</taxon>
        <taxon>Aphidoidea</taxon>
        <taxon>Aphididae</taxon>
        <taxon>Aphidini</taxon>
        <taxon>Aphis</taxon>
        <taxon>Aphis</taxon>
    </lineage>
</organism>
<keyword evidence="1" id="KW-0472">Membrane</keyword>
<dbReference type="EMBL" id="VYZN01000012">
    <property type="protein sequence ID" value="KAE9541567.1"/>
    <property type="molecule type" value="Genomic_DNA"/>
</dbReference>
<dbReference type="AlphaFoldDB" id="A0A6G0TZX5"/>
<name>A0A6G0TZX5_APHGL</name>
<comment type="caution">
    <text evidence="2">The sequence shown here is derived from an EMBL/GenBank/DDBJ whole genome shotgun (WGS) entry which is preliminary data.</text>
</comment>
<proteinExistence type="predicted"/>